<keyword evidence="3" id="KW-1185">Reference proteome</keyword>
<organism evidence="2 3">
    <name type="scientific">Gossypium arboreum</name>
    <name type="common">Tree cotton</name>
    <name type="synonym">Gossypium nanking</name>
    <dbReference type="NCBI Taxonomy" id="29729"/>
    <lineage>
        <taxon>Eukaryota</taxon>
        <taxon>Viridiplantae</taxon>
        <taxon>Streptophyta</taxon>
        <taxon>Embryophyta</taxon>
        <taxon>Tracheophyta</taxon>
        <taxon>Spermatophyta</taxon>
        <taxon>Magnoliopsida</taxon>
        <taxon>eudicotyledons</taxon>
        <taxon>Gunneridae</taxon>
        <taxon>Pentapetalae</taxon>
        <taxon>rosids</taxon>
        <taxon>malvids</taxon>
        <taxon>Malvales</taxon>
        <taxon>Malvaceae</taxon>
        <taxon>Malvoideae</taxon>
        <taxon>Gossypium</taxon>
    </lineage>
</organism>
<dbReference type="EMBL" id="JARKNE010000006">
    <property type="protein sequence ID" value="KAK5824392.1"/>
    <property type="molecule type" value="Genomic_DNA"/>
</dbReference>
<comment type="caution">
    <text evidence="2">The sequence shown here is derived from an EMBL/GenBank/DDBJ whole genome shotgun (WGS) entry which is preliminary data.</text>
</comment>
<protein>
    <submittedName>
        <fullName evidence="2">Uncharacterized protein</fullName>
    </submittedName>
</protein>
<evidence type="ECO:0000313" key="3">
    <source>
        <dbReference type="Proteomes" id="UP001358586"/>
    </source>
</evidence>
<evidence type="ECO:0000256" key="1">
    <source>
        <dbReference type="SAM" id="MobiDB-lite"/>
    </source>
</evidence>
<gene>
    <name evidence="2" type="ORF">PVK06_019164</name>
</gene>
<evidence type="ECO:0000313" key="2">
    <source>
        <dbReference type="EMBL" id="KAK5824392.1"/>
    </source>
</evidence>
<reference evidence="2 3" key="1">
    <citation type="submission" date="2023-03" db="EMBL/GenBank/DDBJ databases">
        <title>WGS of Gossypium arboreum.</title>
        <authorList>
            <person name="Yu D."/>
        </authorList>
    </citation>
    <scope>NUCLEOTIDE SEQUENCE [LARGE SCALE GENOMIC DNA]</scope>
    <source>
        <tissue evidence="2">Leaf</tissue>
    </source>
</reference>
<feature type="region of interest" description="Disordered" evidence="1">
    <location>
        <begin position="73"/>
        <end position="97"/>
    </location>
</feature>
<dbReference type="Proteomes" id="UP001358586">
    <property type="component" value="Chromosome 6"/>
</dbReference>
<name>A0ABR0PIW7_GOSAR</name>
<accession>A0ABR0PIW7</accession>
<sequence>MSERISTVIYYDCEVYNTENGIFYQRTQREWFLTRVKILQNFVKELGAKSSKQSQVRRDDVLSMTSTGKGTSYIANNGGLDNEFDVDPPQEPSPGGAEVALFSKLKPVSFEPKDIERGSVEEKEDS</sequence>
<proteinExistence type="predicted"/>